<gene>
    <name evidence="1" type="ORF">T190423A01A_100070</name>
</gene>
<name>A0ABM9P6D4_9FLAO</name>
<keyword evidence="2" id="KW-1185">Reference proteome</keyword>
<accession>A0ABM9P6D4</accession>
<dbReference type="EMBL" id="CAXJIO010000001">
    <property type="protein sequence ID" value="CAL2101082.1"/>
    <property type="molecule type" value="Genomic_DNA"/>
</dbReference>
<sequence length="61" mass="7344">MLLILTEKNLDFVKKLLKCHLADILLEMAHLTLFLYNLKYKNNEESNFRFSYFGIFFIVIL</sequence>
<protein>
    <submittedName>
        <fullName evidence="1">Uncharacterized protein</fullName>
    </submittedName>
</protein>
<evidence type="ECO:0000313" key="1">
    <source>
        <dbReference type="EMBL" id="CAL2101082.1"/>
    </source>
</evidence>
<reference evidence="1 2" key="1">
    <citation type="submission" date="2024-05" db="EMBL/GenBank/DDBJ databases">
        <authorList>
            <person name="Duchaud E."/>
        </authorList>
    </citation>
    <scope>NUCLEOTIDE SEQUENCE [LARGE SCALE GENOMIC DNA]</scope>
    <source>
        <strain evidence="1">Ena-SAMPLE-TAB-13-05-2024-13:56:06:370-140308</strain>
    </source>
</reference>
<dbReference type="Proteomes" id="UP001497527">
    <property type="component" value="Unassembled WGS sequence"/>
</dbReference>
<comment type="caution">
    <text evidence="1">The sequence shown here is derived from an EMBL/GenBank/DDBJ whole genome shotgun (WGS) entry which is preliminary data.</text>
</comment>
<proteinExistence type="predicted"/>
<evidence type="ECO:0000313" key="2">
    <source>
        <dbReference type="Proteomes" id="UP001497527"/>
    </source>
</evidence>
<organism evidence="1 2">
    <name type="scientific">Tenacibaculum polynesiense</name>
    <dbReference type="NCBI Taxonomy" id="3137857"/>
    <lineage>
        <taxon>Bacteria</taxon>
        <taxon>Pseudomonadati</taxon>
        <taxon>Bacteroidota</taxon>
        <taxon>Flavobacteriia</taxon>
        <taxon>Flavobacteriales</taxon>
        <taxon>Flavobacteriaceae</taxon>
        <taxon>Tenacibaculum</taxon>
    </lineage>
</organism>